<keyword evidence="2" id="KW-1185">Reference proteome</keyword>
<proteinExistence type="predicted"/>
<evidence type="ECO:0000313" key="2">
    <source>
        <dbReference type="Proteomes" id="UP001151699"/>
    </source>
</evidence>
<comment type="caution">
    <text evidence="1">The sequence shown here is derived from an EMBL/GenBank/DDBJ whole genome shotgun (WGS) entry which is preliminary data.</text>
</comment>
<sequence length="135" mass="15517">MRKQFKDWCDPEKYPYKHKGVETFALNTYANKWIYDGFGLSTSTWTAAIKMIGQIAAVRGVQGRSSCPRGELLRTKRHNLIRTAIADELRKKGYVTYEEKECIAENGTTRRIDIIAINEKTKTAIVLDPTVRFDK</sequence>
<name>A0A9Q0RWE6_9DIPT</name>
<dbReference type="AlphaFoldDB" id="A0A9Q0RWE6"/>
<protein>
    <submittedName>
        <fullName evidence="1">Uncharacterized protein</fullName>
    </submittedName>
</protein>
<dbReference type="EMBL" id="WJQU01000004">
    <property type="protein sequence ID" value="KAJ6634838.1"/>
    <property type="molecule type" value="Genomic_DNA"/>
</dbReference>
<accession>A0A9Q0RWE6</accession>
<evidence type="ECO:0000313" key="1">
    <source>
        <dbReference type="EMBL" id="KAJ6634838.1"/>
    </source>
</evidence>
<organism evidence="1 2">
    <name type="scientific">Pseudolycoriella hygida</name>
    <dbReference type="NCBI Taxonomy" id="35572"/>
    <lineage>
        <taxon>Eukaryota</taxon>
        <taxon>Metazoa</taxon>
        <taxon>Ecdysozoa</taxon>
        <taxon>Arthropoda</taxon>
        <taxon>Hexapoda</taxon>
        <taxon>Insecta</taxon>
        <taxon>Pterygota</taxon>
        <taxon>Neoptera</taxon>
        <taxon>Endopterygota</taxon>
        <taxon>Diptera</taxon>
        <taxon>Nematocera</taxon>
        <taxon>Sciaroidea</taxon>
        <taxon>Sciaridae</taxon>
        <taxon>Pseudolycoriella</taxon>
    </lineage>
</organism>
<dbReference type="OrthoDB" id="6779578at2759"/>
<dbReference type="Proteomes" id="UP001151699">
    <property type="component" value="Chromosome C"/>
</dbReference>
<gene>
    <name evidence="1" type="ORF">Bhyg_13418</name>
</gene>
<reference evidence="1" key="1">
    <citation type="submission" date="2022-07" db="EMBL/GenBank/DDBJ databases">
        <authorList>
            <person name="Trinca V."/>
            <person name="Uliana J.V.C."/>
            <person name="Torres T.T."/>
            <person name="Ward R.J."/>
            <person name="Monesi N."/>
        </authorList>
    </citation>
    <scope>NUCLEOTIDE SEQUENCE</scope>
    <source>
        <strain evidence="1">HSMRA1968</strain>
        <tissue evidence="1">Whole embryos</tissue>
    </source>
</reference>